<dbReference type="InterPro" id="IPR036425">
    <property type="entry name" value="MoaB/Mog-like_dom_sf"/>
</dbReference>
<evidence type="ECO:0000259" key="4">
    <source>
        <dbReference type="SMART" id="SM00852"/>
    </source>
</evidence>
<dbReference type="PANTHER" id="PTHR43764:SF1">
    <property type="entry name" value="MOLYBDOPTERIN MOLYBDOTRANSFERASE"/>
    <property type="match status" value="1"/>
</dbReference>
<dbReference type="SMART" id="SM00852">
    <property type="entry name" value="MoCF_biosynth"/>
    <property type="match status" value="1"/>
</dbReference>
<dbReference type="PROSITE" id="PS01078">
    <property type="entry name" value="MOCF_BIOSYNTHESIS_1"/>
    <property type="match status" value="1"/>
</dbReference>
<dbReference type="GO" id="GO:0006777">
    <property type="term" value="P:Mo-molybdopterin cofactor biosynthetic process"/>
    <property type="evidence" value="ECO:0007669"/>
    <property type="project" value="UniProtKB-KW"/>
</dbReference>
<dbReference type="InterPro" id="IPR051920">
    <property type="entry name" value="MPT_Adenylyltrnsfr/MoaC-Rel"/>
</dbReference>
<evidence type="ECO:0000256" key="3">
    <source>
        <dbReference type="SAM" id="MobiDB-lite"/>
    </source>
</evidence>
<dbReference type="PANTHER" id="PTHR43764">
    <property type="entry name" value="MOLYBDENUM COFACTOR BIOSYNTHESIS"/>
    <property type="match status" value="1"/>
</dbReference>
<dbReference type="Pfam" id="PF00994">
    <property type="entry name" value="MoCF_biosynth"/>
    <property type="match status" value="1"/>
</dbReference>
<dbReference type="InterPro" id="IPR001453">
    <property type="entry name" value="MoaB/Mog_dom"/>
</dbReference>
<dbReference type="Proteomes" id="UP000620156">
    <property type="component" value="Unassembled WGS sequence"/>
</dbReference>
<gene>
    <name evidence="5" type="ORF">GCM10010145_02920</name>
</gene>
<keyword evidence="2" id="KW-0501">Molybdenum cofactor biosynthesis</keyword>
<evidence type="ECO:0000256" key="2">
    <source>
        <dbReference type="ARBA" id="ARBA00023150"/>
    </source>
</evidence>
<feature type="region of interest" description="Disordered" evidence="3">
    <location>
        <begin position="165"/>
        <end position="236"/>
    </location>
</feature>
<evidence type="ECO:0000313" key="5">
    <source>
        <dbReference type="EMBL" id="GGQ38920.1"/>
    </source>
</evidence>
<dbReference type="Gene3D" id="3.40.980.10">
    <property type="entry name" value="MoaB/Mog-like domain"/>
    <property type="match status" value="1"/>
</dbReference>
<reference evidence="5" key="1">
    <citation type="journal article" date="2014" name="Int. J. Syst. Evol. Microbiol.">
        <title>Complete genome sequence of Corynebacterium casei LMG S-19264T (=DSM 44701T), isolated from a smear-ripened cheese.</title>
        <authorList>
            <consortium name="US DOE Joint Genome Institute (JGI-PGF)"/>
            <person name="Walter F."/>
            <person name="Albersmeier A."/>
            <person name="Kalinowski J."/>
            <person name="Ruckert C."/>
        </authorList>
    </citation>
    <scope>NUCLEOTIDE SEQUENCE</scope>
    <source>
        <strain evidence="5">JCM 3131</strain>
    </source>
</reference>
<dbReference type="EMBL" id="BMQK01000001">
    <property type="protein sequence ID" value="GGQ38920.1"/>
    <property type="molecule type" value="Genomic_DNA"/>
</dbReference>
<keyword evidence="6" id="KW-1185">Reference proteome</keyword>
<feature type="compositionally biased region" description="Low complexity" evidence="3">
    <location>
        <begin position="175"/>
        <end position="216"/>
    </location>
</feature>
<dbReference type="CDD" id="cd00886">
    <property type="entry name" value="MogA_MoaB"/>
    <property type="match status" value="1"/>
</dbReference>
<accession>A0A918EP02</accession>
<dbReference type="AlphaFoldDB" id="A0A918EP02"/>
<sequence length="236" mass="22580">MTAPAGPPAGAALTAPYSALVVTASNRAARGVYEDRGGPLIAEGLRSSGFAVDGPWVVPDGDPVENALRVAVRAGYDVVVTTGGTGISPTDRTPEATRAVLDREVPGIAEAIRAYGREKVPTAALSRGLAGVAGGTLIVNLPGSTGGVRDGLAVLEPLLIHAVDQIRGGDHPRPTGTATSAGTTGTSGSTGATGPAGSAGSAGRAAGSAGDATGSAGHHGGPGAPADGSGPSGGAR</sequence>
<feature type="domain" description="MoaB/Mog" evidence="4">
    <location>
        <begin position="20"/>
        <end position="162"/>
    </location>
</feature>
<dbReference type="SUPFAM" id="SSF53218">
    <property type="entry name" value="Molybdenum cofactor biosynthesis proteins"/>
    <property type="match status" value="1"/>
</dbReference>
<reference evidence="5" key="2">
    <citation type="submission" date="2020-09" db="EMBL/GenBank/DDBJ databases">
        <authorList>
            <person name="Sun Q."/>
            <person name="Ohkuma M."/>
        </authorList>
    </citation>
    <scope>NUCLEOTIDE SEQUENCE</scope>
    <source>
        <strain evidence="5">JCM 3131</strain>
    </source>
</reference>
<comment type="caution">
    <text evidence="5">The sequence shown here is derived from an EMBL/GenBank/DDBJ whole genome shotgun (WGS) entry which is preliminary data.</text>
</comment>
<name>A0A918EP02_9ACTN</name>
<evidence type="ECO:0000256" key="1">
    <source>
        <dbReference type="ARBA" id="ARBA00005046"/>
    </source>
</evidence>
<dbReference type="NCBIfam" id="TIGR00177">
    <property type="entry name" value="molyb_syn"/>
    <property type="match status" value="1"/>
</dbReference>
<proteinExistence type="predicted"/>
<evidence type="ECO:0000313" key="6">
    <source>
        <dbReference type="Proteomes" id="UP000620156"/>
    </source>
</evidence>
<protein>
    <recommendedName>
        <fullName evidence="4">MoaB/Mog domain-containing protein</fullName>
    </recommendedName>
</protein>
<comment type="pathway">
    <text evidence="1">Cofactor biosynthesis; molybdopterin biosynthesis.</text>
</comment>
<dbReference type="InterPro" id="IPR008284">
    <property type="entry name" value="MoCF_biosynth_CS"/>
</dbReference>
<organism evidence="5 6">
    <name type="scientific">Streptomyces ruber</name>
    <dbReference type="NCBI Taxonomy" id="83378"/>
    <lineage>
        <taxon>Bacteria</taxon>
        <taxon>Bacillati</taxon>
        <taxon>Actinomycetota</taxon>
        <taxon>Actinomycetes</taxon>
        <taxon>Kitasatosporales</taxon>
        <taxon>Streptomycetaceae</taxon>
        <taxon>Streptomyces</taxon>
    </lineage>
</organism>